<protein>
    <submittedName>
        <fullName evidence="1">Dienelactone hydrolase</fullName>
    </submittedName>
</protein>
<evidence type="ECO:0000313" key="1">
    <source>
        <dbReference type="EMBL" id="MDS9466511.1"/>
    </source>
</evidence>
<dbReference type="GO" id="GO:0016787">
    <property type="term" value="F:hydrolase activity"/>
    <property type="evidence" value="ECO:0007669"/>
    <property type="project" value="UniProtKB-KW"/>
</dbReference>
<accession>A0ABU2HNA6</accession>
<reference evidence="2" key="1">
    <citation type="submission" date="2023-07" db="EMBL/GenBank/DDBJ databases">
        <title>Paracoccus sp. MBLB3053 whole genome sequence.</title>
        <authorList>
            <person name="Hwang C.Y."/>
            <person name="Cho E.-S."/>
            <person name="Seo M.-J."/>
        </authorList>
    </citation>
    <scope>NUCLEOTIDE SEQUENCE [LARGE SCALE GENOMIC DNA]</scope>
    <source>
        <strain evidence="2">MBLB3053</strain>
    </source>
</reference>
<gene>
    <name evidence="1" type="ORF">RGQ15_02830</name>
</gene>
<proteinExistence type="predicted"/>
<dbReference type="Proteomes" id="UP001269144">
    <property type="component" value="Unassembled WGS sequence"/>
</dbReference>
<dbReference type="Gene3D" id="3.40.50.1820">
    <property type="entry name" value="alpha/beta hydrolase"/>
    <property type="match status" value="1"/>
</dbReference>
<dbReference type="InterPro" id="IPR029058">
    <property type="entry name" value="AB_hydrolase_fold"/>
</dbReference>
<organism evidence="1 2">
    <name type="scientific">Paracoccus aurantius</name>
    <dbReference type="NCBI Taxonomy" id="3073814"/>
    <lineage>
        <taxon>Bacteria</taxon>
        <taxon>Pseudomonadati</taxon>
        <taxon>Pseudomonadota</taxon>
        <taxon>Alphaproteobacteria</taxon>
        <taxon>Rhodobacterales</taxon>
        <taxon>Paracoccaceae</taxon>
        <taxon>Paracoccus</taxon>
    </lineage>
</organism>
<keyword evidence="2" id="KW-1185">Reference proteome</keyword>
<comment type="caution">
    <text evidence="1">The sequence shown here is derived from an EMBL/GenBank/DDBJ whole genome shotgun (WGS) entry which is preliminary data.</text>
</comment>
<evidence type="ECO:0000313" key="2">
    <source>
        <dbReference type="Proteomes" id="UP001269144"/>
    </source>
</evidence>
<dbReference type="SUPFAM" id="SSF53474">
    <property type="entry name" value="alpha/beta-Hydrolases"/>
    <property type="match status" value="1"/>
</dbReference>
<sequence>MQKRVIIMGAAGIAIILTVLGLNTARNAAGWQPITHTPAQREAMLAGSWRIMHPNTPGPHKAAILLSGCDGVHDNMDYWAGIMLDRNRMVMVLDSHIPRRLDRVQAWRAVCAGQVLPGSERAGDLAVALDALHRMPGVDPSETLVLGASHGGWTAMELMSELNEPMPPPGLSAWPRPPAELAAQIGPLVLLYPYCGMLSHGDEARWPQHVSGLMILAQNDSITDPTACRSMADKLVGKAADLHMVTLPGTNHGFDQSERSALSSLEFDPAARSKATGLVEDFLQDFASAH</sequence>
<dbReference type="EMBL" id="JAVQLW010000001">
    <property type="protein sequence ID" value="MDS9466511.1"/>
    <property type="molecule type" value="Genomic_DNA"/>
</dbReference>
<dbReference type="RefSeq" id="WP_311158702.1">
    <property type="nucleotide sequence ID" value="NZ_JAVQLW010000001.1"/>
</dbReference>
<keyword evidence="1" id="KW-0378">Hydrolase</keyword>
<name>A0ABU2HNA6_9RHOB</name>